<dbReference type="KEGG" id="pfla:Pflav_010840"/>
<evidence type="ECO:0000256" key="2">
    <source>
        <dbReference type="ARBA" id="ARBA00022692"/>
    </source>
</evidence>
<keyword evidence="7" id="KW-0645">Protease</keyword>
<dbReference type="GO" id="GO:0016020">
    <property type="term" value="C:membrane"/>
    <property type="evidence" value="ECO:0007669"/>
    <property type="project" value="UniProtKB-SubCell"/>
</dbReference>
<dbReference type="PANTHER" id="PTHR30168">
    <property type="entry name" value="PUTATIVE MEMBRANE PROTEIN YPFJ"/>
    <property type="match status" value="1"/>
</dbReference>
<evidence type="ECO:0000313" key="7">
    <source>
        <dbReference type="EMBL" id="BCB74674.1"/>
    </source>
</evidence>
<dbReference type="AlphaFoldDB" id="A0A6F8XLH2"/>
<protein>
    <submittedName>
        <fullName evidence="7">Aminopeptidase</fullName>
    </submittedName>
</protein>
<feature type="signal peptide" evidence="6">
    <location>
        <begin position="1"/>
        <end position="20"/>
    </location>
</feature>
<dbReference type="SUPFAM" id="SSF55486">
    <property type="entry name" value="Metalloproteases ('zincins'), catalytic domain"/>
    <property type="match status" value="1"/>
</dbReference>
<keyword evidence="3" id="KW-1133">Transmembrane helix</keyword>
<dbReference type="GO" id="GO:0004177">
    <property type="term" value="F:aminopeptidase activity"/>
    <property type="evidence" value="ECO:0007669"/>
    <property type="project" value="UniProtKB-KW"/>
</dbReference>
<evidence type="ECO:0000256" key="1">
    <source>
        <dbReference type="ARBA" id="ARBA00004167"/>
    </source>
</evidence>
<feature type="chain" id="PRO_5026002335" evidence="6">
    <location>
        <begin position="21"/>
        <end position="476"/>
    </location>
</feature>
<organism evidence="7 8">
    <name type="scientific">Phytohabitans flavus</name>
    <dbReference type="NCBI Taxonomy" id="1076124"/>
    <lineage>
        <taxon>Bacteria</taxon>
        <taxon>Bacillati</taxon>
        <taxon>Actinomycetota</taxon>
        <taxon>Actinomycetes</taxon>
        <taxon>Micromonosporales</taxon>
        <taxon>Micromonosporaceae</taxon>
    </lineage>
</organism>
<evidence type="ECO:0000256" key="5">
    <source>
        <dbReference type="SAM" id="MobiDB-lite"/>
    </source>
</evidence>
<keyword evidence="4" id="KW-0472">Membrane</keyword>
<dbReference type="Proteomes" id="UP000502508">
    <property type="component" value="Chromosome"/>
</dbReference>
<evidence type="ECO:0000256" key="3">
    <source>
        <dbReference type="ARBA" id="ARBA00022989"/>
    </source>
</evidence>
<keyword evidence="2" id="KW-0812">Transmembrane</keyword>
<feature type="region of interest" description="Disordered" evidence="5">
    <location>
        <begin position="313"/>
        <end position="333"/>
    </location>
</feature>
<keyword evidence="6" id="KW-0732">Signal</keyword>
<dbReference type="RefSeq" id="WP_173034128.1">
    <property type="nucleotide sequence ID" value="NZ_AP022870.1"/>
</dbReference>
<keyword evidence="7" id="KW-0031">Aminopeptidase</keyword>
<keyword evidence="7" id="KW-0378">Hydrolase</keyword>
<comment type="subcellular location">
    <subcellularLocation>
        <location evidence="1">Membrane</location>
        <topology evidence="1">Single-pass membrane protein</topology>
    </subcellularLocation>
</comment>
<name>A0A6F8XLH2_9ACTN</name>
<dbReference type="InterPro" id="IPR007343">
    <property type="entry name" value="Uncharacterised_pept_Zn_put"/>
</dbReference>
<dbReference type="PANTHER" id="PTHR30168:SF0">
    <property type="entry name" value="INNER MEMBRANE PROTEIN"/>
    <property type="match status" value="1"/>
</dbReference>
<reference evidence="7 8" key="1">
    <citation type="submission" date="2020-03" db="EMBL/GenBank/DDBJ databases">
        <title>Whole genome shotgun sequence of Phytohabitans flavus NBRC 107702.</title>
        <authorList>
            <person name="Komaki H."/>
            <person name="Tamura T."/>
        </authorList>
    </citation>
    <scope>NUCLEOTIDE SEQUENCE [LARGE SCALE GENOMIC DNA]</scope>
    <source>
        <strain evidence="7 8">NBRC 107702</strain>
    </source>
</reference>
<dbReference type="Pfam" id="PF04228">
    <property type="entry name" value="Zn_peptidase"/>
    <property type="match status" value="1"/>
</dbReference>
<sequence length="476" mass="50722">MRVGVAVALSVALLAGCSSVDPVWTFPNGSWTATTVAGLAVTDGESGPKPGVPDADIRVQNKSDSEIDRLAANAVADVQDYWRAQLPESFGTEFEPIRRLLSYDSTKDELAVCGVSTRDLVNALYCSADDTVAWDRGQLLPLLNDSFGSMAVVTVLAHEVGHAVQTRLGPAANLDDNTPSIVKEQQADCNTGSFFRWMAEGRAAHFQVSTGPGLNQVLQTLFFIRDSAGSSFEDQGAHGSAFDRVSAFQLGFGEGPDRCAQIDPAEIEQRITQRTSDREEDQGLGAGNLRVDDRDALADLRRSLDNTFVRAGTTRPSMDTEESGCADDTPRTSPAAYCREENAVRVDIDDLVRIGTPAASGQGEGIGDFAAFAEVASRYALWHQNADGDELTGMAAAQRTACLTGVWAASIQPEREEALLLSPGDLDEAIAEMLLPQSLIAADVTGQSVPSGFARVAAFREGFNVGSTSACREMFA</sequence>
<reference evidence="7 8" key="2">
    <citation type="submission" date="2020-03" db="EMBL/GenBank/DDBJ databases">
        <authorList>
            <person name="Ichikawa N."/>
            <person name="Kimura A."/>
            <person name="Kitahashi Y."/>
            <person name="Uohara A."/>
        </authorList>
    </citation>
    <scope>NUCLEOTIDE SEQUENCE [LARGE SCALE GENOMIC DNA]</scope>
    <source>
        <strain evidence="7 8">NBRC 107702</strain>
    </source>
</reference>
<evidence type="ECO:0000256" key="6">
    <source>
        <dbReference type="SAM" id="SignalP"/>
    </source>
</evidence>
<dbReference type="EMBL" id="AP022870">
    <property type="protein sequence ID" value="BCB74674.1"/>
    <property type="molecule type" value="Genomic_DNA"/>
</dbReference>
<dbReference type="PROSITE" id="PS51257">
    <property type="entry name" value="PROKAR_LIPOPROTEIN"/>
    <property type="match status" value="1"/>
</dbReference>
<evidence type="ECO:0000256" key="4">
    <source>
        <dbReference type="ARBA" id="ARBA00023136"/>
    </source>
</evidence>
<gene>
    <name evidence="7" type="ORF">Pflav_010840</name>
</gene>
<keyword evidence="8" id="KW-1185">Reference proteome</keyword>
<accession>A0A6F8XLH2</accession>
<proteinExistence type="predicted"/>
<evidence type="ECO:0000313" key="8">
    <source>
        <dbReference type="Proteomes" id="UP000502508"/>
    </source>
</evidence>